<reference evidence="1 2" key="1">
    <citation type="submission" date="2024-05" db="EMBL/GenBank/DDBJ databases">
        <authorList>
            <person name="Wallberg A."/>
        </authorList>
    </citation>
    <scope>NUCLEOTIDE SEQUENCE [LARGE SCALE GENOMIC DNA]</scope>
</reference>
<name>A0AAV2QJ12_MEGNR</name>
<evidence type="ECO:0000313" key="2">
    <source>
        <dbReference type="Proteomes" id="UP001497623"/>
    </source>
</evidence>
<gene>
    <name evidence="1" type="ORF">MNOR_LOCUS13611</name>
</gene>
<dbReference type="GO" id="GO:1990414">
    <property type="term" value="P:replication-born double-strand break repair via sister chromatid exchange"/>
    <property type="evidence" value="ECO:0007669"/>
    <property type="project" value="TreeGrafter"/>
</dbReference>
<dbReference type="EMBL" id="CAXKWB010007854">
    <property type="protein sequence ID" value="CAL4088682.1"/>
    <property type="molecule type" value="Genomic_DNA"/>
</dbReference>
<dbReference type="GO" id="GO:1905168">
    <property type="term" value="P:positive regulation of double-strand break repair via homologous recombination"/>
    <property type="evidence" value="ECO:0007669"/>
    <property type="project" value="TreeGrafter"/>
</dbReference>
<evidence type="ECO:0000313" key="1">
    <source>
        <dbReference type="EMBL" id="CAL4088682.1"/>
    </source>
</evidence>
<comment type="caution">
    <text evidence="1">The sequence shown here is derived from an EMBL/GenBank/DDBJ whole genome shotgun (WGS) entry which is preliminary data.</text>
</comment>
<dbReference type="GO" id="GO:0043240">
    <property type="term" value="C:Fanconi anaemia nuclear complex"/>
    <property type="evidence" value="ECO:0007669"/>
    <property type="project" value="InterPro"/>
</dbReference>
<dbReference type="InterPro" id="IPR033333">
    <property type="entry name" value="FANCB"/>
</dbReference>
<accession>A0AAV2QJ12</accession>
<dbReference type="AlphaFoldDB" id="A0AAV2QJ12"/>
<dbReference type="GO" id="GO:2000042">
    <property type="term" value="P:negative regulation of double-strand break repair via homologous recombination"/>
    <property type="evidence" value="ECO:0007669"/>
    <property type="project" value="TreeGrafter"/>
</dbReference>
<protein>
    <submittedName>
        <fullName evidence="1">Uncharacterized protein</fullName>
    </submittedName>
</protein>
<organism evidence="1 2">
    <name type="scientific">Meganyctiphanes norvegica</name>
    <name type="common">Northern krill</name>
    <name type="synonym">Thysanopoda norvegica</name>
    <dbReference type="NCBI Taxonomy" id="48144"/>
    <lineage>
        <taxon>Eukaryota</taxon>
        <taxon>Metazoa</taxon>
        <taxon>Ecdysozoa</taxon>
        <taxon>Arthropoda</taxon>
        <taxon>Crustacea</taxon>
        <taxon>Multicrustacea</taxon>
        <taxon>Malacostraca</taxon>
        <taxon>Eumalacostraca</taxon>
        <taxon>Eucarida</taxon>
        <taxon>Euphausiacea</taxon>
        <taxon>Euphausiidae</taxon>
        <taxon>Meganyctiphanes</taxon>
    </lineage>
</organism>
<keyword evidence="2" id="KW-1185">Reference proteome</keyword>
<sequence length="655" mass="73265">MDLKSSNDEDLPSDLVQVSVAMTSFFKFSSLMDQLQGKESIMKHVLVATKLGHLLELSDGKILRSTKLPWKNIKKILVHHIFNPRVLYVVLLTTDNLATLLSYSKLKVIREWQNITKIASEDPNEIGVPQLFLHGLDDGQTQVSNVELLSFGENEENEEKGESEQGKAEAAAALGLRLKAGFEHASRLEWDKCTKENFITQKLQELSLELQGTQETDSLSNELRKQEVKHSSTLGLKIASIKHKIVHDKWVIGVNITNESDRQLICNPELTLTIQEGGQILSYTTKAIKTIQRRVPTDSQVKDVEMGQVKVSIENLKPAILKPKKRACILGICSLPMFSEGPTVSCNGLITYFCKPLSPADDVSSHNSVAVKPPQFYHVPFSAPQLSALEIHDLTVTIDQSQVKGGLSFSCVALYAASYQQNITVATVISPLNDFIQRIDKKYKIVKVCGVSDMYCFVSSESHPLKHAAIILQVSTAHHVNLMLLARDEQQAMLVVHSILDVLPWDSSIIPAFESESRSKSNSTTISNASLCSSNGSQEDIRLKLLAKMKEVVNCIIETFQQTGDKKNIELDSPYFSSDDHVAKKRKLSASIDKKGLSRKGSVEDNLMDEYRKERDAVISRSGDITFESKIYNLFRDRLHELHCQMDDLYIELLK</sequence>
<dbReference type="PANTHER" id="PTHR28450">
    <property type="entry name" value="FANCONI ANEMIA GROUP B PROTEIN"/>
    <property type="match status" value="1"/>
</dbReference>
<dbReference type="Proteomes" id="UP001497623">
    <property type="component" value="Unassembled WGS sequence"/>
</dbReference>
<dbReference type="PANTHER" id="PTHR28450:SF1">
    <property type="entry name" value="FANCONI ANEMIA GROUP B PROTEIN"/>
    <property type="match status" value="1"/>
</dbReference>
<proteinExistence type="predicted"/>
<dbReference type="GO" id="GO:0036297">
    <property type="term" value="P:interstrand cross-link repair"/>
    <property type="evidence" value="ECO:0007669"/>
    <property type="project" value="InterPro"/>
</dbReference>